<gene>
    <name evidence="1" type="ORF">FDF74_10750</name>
</gene>
<dbReference type="RefSeq" id="WP_050606251.1">
    <property type="nucleotide sequence ID" value="NZ_CABKUB010000005.1"/>
</dbReference>
<evidence type="ECO:0000313" key="1">
    <source>
        <dbReference type="EMBL" id="NEZ47666.1"/>
    </source>
</evidence>
<evidence type="ECO:0000313" key="2">
    <source>
        <dbReference type="Proteomes" id="UP000473885"/>
    </source>
</evidence>
<organism evidence="1 2">
    <name type="scientific">Clostridium niameyense</name>
    <dbReference type="NCBI Taxonomy" id="1622073"/>
    <lineage>
        <taxon>Bacteria</taxon>
        <taxon>Bacillati</taxon>
        <taxon>Bacillota</taxon>
        <taxon>Clostridia</taxon>
        <taxon>Eubacteriales</taxon>
        <taxon>Clostridiaceae</taxon>
        <taxon>Clostridium</taxon>
    </lineage>
</organism>
<protein>
    <recommendedName>
        <fullName evidence="3">SH3 domain-containing protein</fullName>
    </recommendedName>
</protein>
<dbReference type="OrthoDB" id="1925115at2"/>
<dbReference type="Proteomes" id="UP000473885">
    <property type="component" value="Unassembled WGS sequence"/>
</dbReference>
<proteinExistence type="predicted"/>
<dbReference type="AlphaFoldDB" id="A0A6M0RBP7"/>
<sequence length="133" mass="15602">MFGLLFFLILLCGYGYIFYYFSNKLNLQKKQVLLLKQHNESLKNELKYNNPIKNIKIRYINPDANSGTINKYCNIHLYPMENSPTINSLVKGENIYIVDSAEVSNKLWYEITCFYKGVINTKGWIKQDCIDII</sequence>
<reference evidence="1 2" key="1">
    <citation type="submission" date="2019-04" db="EMBL/GenBank/DDBJ databases">
        <title>Genome sequencing of Clostridium botulinum Groups I-IV and Clostridium butyricum.</title>
        <authorList>
            <person name="Brunt J."/>
            <person name="Van Vliet A.H.M."/>
            <person name="Stringer S.C."/>
            <person name="Carter A.T."/>
            <person name="Peck M.W."/>
        </authorList>
    </citation>
    <scope>NUCLEOTIDE SEQUENCE [LARGE SCALE GENOMIC DNA]</scope>
    <source>
        <strain evidence="1 2">IFR 18/094</strain>
    </source>
</reference>
<name>A0A6M0RBP7_9CLOT</name>
<evidence type="ECO:0008006" key="3">
    <source>
        <dbReference type="Google" id="ProtNLM"/>
    </source>
</evidence>
<accession>A0A6M0RBP7</accession>
<comment type="caution">
    <text evidence="1">The sequence shown here is derived from an EMBL/GenBank/DDBJ whole genome shotgun (WGS) entry which is preliminary data.</text>
</comment>
<dbReference type="EMBL" id="SXDP01000010">
    <property type="protein sequence ID" value="NEZ47666.1"/>
    <property type="molecule type" value="Genomic_DNA"/>
</dbReference>
<keyword evidence="2" id="KW-1185">Reference proteome</keyword>